<feature type="compositionally biased region" description="Polar residues" evidence="1">
    <location>
        <begin position="220"/>
        <end position="231"/>
    </location>
</feature>
<dbReference type="InterPro" id="IPR021641">
    <property type="entry name" value="DUF3245"/>
</dbReference>
<feature type="compositionally biased region" description="Low complexity" evidence="1">
    <location>
        <begin position="61"/>
        <end position="74"/>
    </location>
</feature>
<proteinExistence type="predicted"/>
<evidence type="ECO:0000313" key="3">
    <source>
        <dbReference type="Proteomes" id="UP001175227"/>
    </source>
</evidence>
<feature type="compositionally biased region" description="Polar residues" evidence="1">
    <location>
        <begin position="299"/>
        <end position="308"/>
    </location>
</feature>
<dbReference type="Proteomes" id="UP001175227">
    <property type="component" value="Unassembled WGS sequence"/>
</dbReference>
<feature type="region of interest" description="Disordered" evidence="1">
    <location>
        <begin position="265"/>
        <end position="308"/>
    </location>
</feature>
<feature type="compositionally biased region" description="Low complexity" evidence="1">
    <location>
        <begin position="207"/>
        <end position="219"/>
    </location>
</feature>
<evidence type="ECO:0000256" key="1">
    <source>
        <dbReference type="SAM" id="MobiDB-lite"/>
    </source>
</evidence>
<evidence type="ECO:0000313" key="2">
    <source>
        <dbReference type="EMBL" id="KAK0490797.1"/>
    </source>
</evidence>
<name>A0AA39UIJ2_9AGAR</name>
<dbReference type="AlphaFoldDB" id="A0AA39UIJ2"/>
<gene>
    <name evidence="2" type="ORF">IW261DRAFT_1555965</name>
</gene>
<feature type="compositionally biased region" description="Basic and acidic residues" evidence="1">
    <location>
        <begin position="45"/>
        <end position="56"/>
    </location>
</feature>
<reference evidence="2" key="1">
    <citation type="submission" date="2023-06" db="EMBL/GenBank/DDBJ databases">
        <authorList>
            <consortium name="Lawrence Berkeley National Laboratory"/>
            <person name="Ahrendt S."/>
            <person name="Sahu N."/>
            <person name="Indic B."/>
            <person name="Wong-Bajracharya J."/>
            <person name="Merenyi Z."/>
            <person name="Ke H.-M."/>
            <person name="Monk M."/>
            <person name="Kocsube S."/>
            <person name="Drula E."/>
            <person name="Lipzen A."/>
            <person name="Balint B."/>
            <person name="Henrissat B."/>
            <person name="Andreopoulos B."/>
            <person name="Martin F.M."/>
            <person name="Harder C.B."/>
            <person name="Rigling D."/>
            <person name="Ford K.L."/>
            <person name="Foster G.D."/>
            <person name="Pangilinan J."/>
            <person name="Papanicolaou A."/>
            <person name="Barry K."/>
            <person name="LaButti K."/>
            <person name="Viragh M."/>
            <person name="Koriabine M."/>
            <person name="Yan M."/>
            <person name="Riley R."/>
            <person name="Champramary S."/>
            <person name="Plett K.L."/>
            <person name="Tsai I.J."/>
            <person name="Slot J."/>
            <person name="Sipos G."/>
            <person name="Plett J."/>
            <person name="Nagy L.G."/>
            <person name="Grigoriev I.V."/>
        </authorList>
    </citation>
    <scope>NUCLEOTIDE SEQUENCE</scope>
    <source>
        <strain evidence="2">ICMP 16352</strain>
    </source>
</reference>
<dbReference type="Pfam" id="PF11595">
    <property type="entry name" value="DUF3245"/>
    <property type="match status" value="1"/>
</dbReference>
<dbReference type="EMBL" id="JAUEPR010000001">
    <property type="protein sequence ID" value="KAK0490797.1"/>
    <property type="molecule type" value="Genomic_DNA"/>
</dbReference>
<organism evidence="2 3">
    <name type="scientific">Armillaria novae-zelandiae</name>
    <dbReference type="NCBI Taxonomy" id="153914"/>
    <lineage>
        <taxon>Eukaryota</taxon>
        <taxon>Fungi</taxon>
        <taxon>Dikarya</taxon>
        <taxon>Basidiomycota</taxon>
        <taxon>Agaricomycotina</taxon>
        <taxon>Agaricomycetes</taxon>
        <taxon>Agaricomycetidae</taxon>
        <taxon>Agaricales</taxon>
        <taxon>Marasmiineae</taxon>
        <taxon>Physalacriaceae</taxon>
        <taxon>Armillaria</taxon>
    </lineage>
</organism>
<comment type="caution">
    <text evidence="2">The sequence shown here is derived from an EMBL/GenBank/DDBJ whole genome shotgun (WGS) entry which is preliminary data.</text>
</comment>
<keyword evidence="3" id="KW-1185">Reference proteome</keyword>
<protein>
    <submittedName>
        <fullName evidence="2">Uncharacterized protein</fullName>
    </submittedName>
</protein>
<feature type="compositionally biased region" description="Low complexity" evidence="1">
    <location>
        <begin position="28"/>
        <end position="44"/>
    </location>
</feature>
<feature type="region of interest" description="Disordered" evidence="1">
    <location>
        <begin position="28"/>
        <end position="231"/>
    </location>
</feature>
<sequence length="308" mass="33191">MADKDEIDLETLQARIDLSMSLTHDLVSSWVKPSPNSNKSSSSKNMEKILQEEMRRPPRLGVGASVSDSNASSSRETARLKGHLLSNGKKRSREDEYSQPSTSKQTAEDSDEGESRAGAIRKKPKIDPFAASSKGKRKKETLNGALSVKPHPSIPTEASTSTVGVTSTDSSTEVVVTGRVPSEKKRKKKHKNAVASALNGNASPAVSSKSGGSFNNNNSIQETSKPSLLSPSRTAAFSLKTAPKIPSDLPTSLLKQPLLNLEGPVFEKSDEESPDNLSPADAPKKKKRRKKKKKHSMFEGSSEQARTS</sequence>
<accession>A0AA39UIJ2</accession>
<feature type="compositionally biased region" description="Low complexity" evidence="1">
    <location>
        <begin position="156"/>
        <end position="178"/>
    </location>
</feature>
<feature type="compositionally biased region" description="Basic residues" evidence="1">
    <location>
        <begin position="284"/>
        <end position="295"/>
    </location>
</feature>